<dbReference type="GO" id="GO:0016138">
    <property type="term" value="P:glycoside biosynthetic process"/>
    <property type="evidence" value="ECO:0007669"/>
    <property type="project" value="UniProtKB-ARBA"/>
</dbReference>
<dbReference type="CDD" id="cd03784">
    <property type="entry name" value="GT1_Gtf-like"/>
    <property type="match status" value="1"/>
</dbReference>
<gene>
    <name evidence="7" type="ORF">AAHA92_27748</name>
</gene>
<dbReference type="InterPro" id="IPR058980">
    <property type="entry name" value="Glyco_transf_N"/>
</dbReference>
<evidence type="ECO:0000256" key="5">
    <source>
        <dbReference type="RuleBase" id="RU362057"/>
    </source>
</evidence>
<dbReference type="FunFam" id="3.40.50.2000:FF:000060">
    <property type="entry name" value="Glycosyltransferase"/>
    <property type="match status" value="1"/>
</dbReference>
<comment type="caution">
    <text evidence="7">The sequence shown here is derived from an EMBL/GenBank/DDBJ whole genome shotgun (WGS) entry which is preliminary data.</text>
</comment>
<dbReference type="GO" id="GO:0008194">
    <property type="term" value="F:UDP-glycosyltransferase activity"/>
    <property type="evidence" value="ECO:0007669"/>
    <property type="project" value="UniProtKB-ARBA"/>
</dbReference>
<keyword evidence="3 4" id="KW-0808">Transferase</keyword>
<dbReference type="Gene3D" id="3.40.50.2000">
    <property type="entry name" value="Glycogen Phosphorylase B"/>
    <property type="match status" value="2"/>
</dbReference>
<evidence type="ECO:0000256" key="2">
    <source>
        <dbReference type="ARBA" id="ARBA00022676"/>
    </source>
</evidence>
<evidence type="ECO:0000313" key="7">
    <source>
        <dbReference type="EMBL" id="KAL1539081.1"/>
    </source>
</evidence>
<dbReference type="PANTHER" id="PTHR48044">
    <property type="entry name" value="GLYCOSYLTRANSFERASE"/>
    <property type="match status" value="1"/>
</dbReference>
<organism evidence="7 8">
    <name type="scientific">Salvia divinorum</name>
    <name type="common">Maria pastora</name>
    <name type="synonym">Diviner's sage</name>
    <dbReference type="NCBI Taxonomy" id="28513"/>
    <lineage>
        <taxon>Eukaryota</taxon>
        <taxon>Viridiplantae</taxon>
        <taxon>Streptophyta</taxon>
        <taxon>Embryophyta</taxon>
        <taxon>Tracheophyta</taxon>
        <taxon>Spermatophyta</taxon>
        <taxon>Magnoliopsida</taxon>
        <taxon>eudicotyledons</taxon>
        <taxon>Gunneridae</taxon>
        <taxon>Pentapetalae</taxon>
        <taxon>asterids</taxon>
        <taxon>lamiids</taxon>
        <taxon>Lamiales</taxon>
        <taxon>Lamiaceae</taxon>
        <taxon>Nepetoideae</taxon>
        <taxon>Mentheae</taxon>
        <taxon>Salviinae</taxon>
        <taxon>Salvia</taxon>
        <taxon>Salvia subgen. Calosphace</taxon>
    </lineage>
</organism>
<evidence type="ECO:0000259" key="6">
    <source>
        <dbReference type="Pfam" id="PF26168"/>
    </source>
</evidence>
<protein>
    <recommendedName>
        <fullName evidence="5">Glycosyltransferase</fullName>
        <ecNumber evidence="5">2.4.1.-</ecNumber>
    </recommendedName>
</protein>
<evidence type="ECO:0000256" key="1">
    <source>
        <dbReference type="ARBA" id="ARBA00009995"/>
    </source>
</evidence>
<dbReference type="PANTHER" id="PTHR48044:SF82">
    <property type="entry name" value="GLYCOSYLTRANSFERASE"/>
    <property type="match status" value="1"/>
</dbReference>
<keyword evidence="2 4" id="KW-0328">Glycosyltransferase</keyword>
<feature type="domain" description="Glycosyltransferase N-terminal" evidence="6">
    <location>
        <begin position="11"/>
        <end position="132"/>
    </location>
</feature>
<dbReference type="Proteomes" id="UP001567538">
    <property type="component" value="Unassembled WGS sequence"/>
</dbReference>
<dbReference type="AlphaFoldDB" id="A0ABD1G7P3"/>
<dbReference type="SUPFAM" id="SSF53756">
    <property type="entry name" value="UDP-Glycosyltransferase/glycogen phosphorylase"/>
    <property type="match status" value="1"/>
</dbReference>
<comment type="similarity">
    <text evidence="1 4">Belongs to the UDP-glycosyltransferase family.</text>
</comment>
<accession>A0ABD1G7P3</accession>
<name>A0ABD1G7P3_SALDI</name>
<reference evidence="7 8" key="1">
    <citation type="submission" date="2024-06" db="EMBL/GenBank/DDBJ databases">
        <title>A chromosome level genome sequence of Diviner's sage (Salvia divinorum).</title>
        <authorList>
            <person name="Ford S.A."/>
            <person name="Ro D.-K."/>
            <person name="Ness R.W."/>
            <person name="Phillips M.A."/>
        </authorList>
    </citation>
    <scope>NUCLEOTIDE SEQUENCE [LARGE SCALE GENOMIC DNA]</scope>
    <source>
        <strain evidence="7">SAF-2024a</strain>
        <tissue evidence="7">Leaf</tissue>
    </source>
</reference>
<dbReference type="Pfam" id="PF00201">
    <property type="entry name" value="UDPGT"/>
    <property type="match status" value="1"/>
</dbReference>
<keyword evidence="8" id="KW-1185">Reference proteome</keyword>
<evidence type="ECO:0000256" key="4">
    <source>
        <dbReference type="RuleBase" id="RU003718"/>
    </source>
</evidence>
<proteinExistence type="inferred from homology"/>
<sequence>MEAKQSDLRMRVLMFPWLAHGHVFPFLELAKGLSNKHFHVYFCSTPINLDSVKNSLNNNKNDNYHIPIELVELPLPSLPDLPPHYHTTKNIPPHLMPALMKAFQMSAPAFSDILADLKPGLLIYDGFQPWAARAAAAQGIPPVLFSTSGSASLAFFHHHHTHKSWDTFPFDAIRLKEHEKRAMIAAGESIKVKNVDDGDFIFGIFKLSCEIVLIKSYRGFERKYMDYLSSLCDRKLVPTGPLISHGDGDDQDLEVMKWLGEREEGSTLYISFGSENYVSNEEMVEIAKGLELSGVNFIWVARSPAGEEAGSAAVPEEFEERMREKGVVVRGWAPQAAILGHRSVGGFMTHCGWSSVTESVYYGVPVVAVPFKADQPVNARLAVEAGIGVEVARGGDGDGVARAIGEVFGEGREGFRRRVGELREKMKMEDEEAMDEVVEELSRISNKGRSLILQQ</sequence>
<dbReference type="InterPro" id="IPR035595">
    <property type="entry name" value="UDP_glycos_trans_CS"/>
</dbReference>
<evidence type="ECO:0000313" key="8">
    <source>
        <dbReference type="Proteomes" id="UP001567538"/>
    </source>
</evidence>
<evidence type="ECO:0000256" key="3">
    <source>
        <dbReference type="ARBA" id="ARBA00022679"/>
    </source>
</evidence>
<dbReference type="InterPro" id="IPR002213">
    <property type="entry name" value="UDP_glucos_trans"/>
</dbReference>
<dbReference type="Pfam" id="PF26168">
    <property type="entry name" value="Glyco_transf_N"/>
    <property type="match status" value="1"/>
</dbReference>
<dbReference type="PROSITE" id="PS00375">
    <property type="entry name" value="UDPGT"/>
    <property type="match status" value="1"/>
</dbReference>
<dbReference type="EC" id="2.4.1.-" evidence="5"/>
<dbReference type="EMBL" id="JBEAFC010000010">
    <property type="protein sequence ID" value="KAL1539081.1"/>
    <property type="molecule type" value="Genomic_DNA"/>
</dbReference>